<dbReference type="GO" id="GO:0022857">
    <property type="term" value="F:transmembrane transporter activity"/>
    <property type="evidence" value="ECO:0007669"/>
    <property type="project" value="TreeGrafter"/>
</dbReference>
<evidence type="ECO:0000313" key="10">
    <source>
        <dbReference type="Proteomes" id="UP000070620"/>
    </source>
</evidence>
<feature type="domain" description="ABC3 transporter permease C-terminal" evidence="8">
    <location>
        <begin position="776"/>
        <end position="888"/>
    </location>
</feature>
<gene>
    <name evidence="9" type="ORF">AWW66_23560</name>
</gene>
<evidence type="ECO:0000256" key="4">
    <source>
        <dbReference type="ARBA" id="ARBA00022989"/>
    </source>
</evidence>
<feature type="transmembrane region" description="Helical" evidence="7">
    <location>
        <begin position="457"/>
        <end position="477"/>
    </location>
</feature>
<comment type="subcellular location">
    <subcellularLocation>
        <location evidence="1">Cell membrane</location>
        <topology evidence="1">Multi-pass membrane protein</topology>
    </subcellularLocation>
</comment>
<dbReference type="GO" id="GO:0005886">
    <property type="term" value="C:plasma membrane"/>
    <property type="evidence" value="ECO:0007669"/>
    <property type="project" value="UniProtKB-SubCell"/>
</dbReference>
<keyword evidence="4 7" id="KW-1133">Transmembrane helix</keyword>
<evidence type="ECO:0000313" key="9">
    <source>
        <dbReference type="EMBL" id="KXK59561.1"/>
    </source>
</evidence>
<comment type="similarity">
    <text evidence="6">Belongs to the ABC-4 integral membrane protein family.</text>
</comment>
<keyword evidence="5 7" id="KW-0472">Membrane</keyword>
<feature type="transmembrane region" description="Helical" evidence="7">
    <location>
        <begin position="352"/>
        <end position="374"/>
    </location>
</feature>
<evidence type="ECO:0000256" key="5">
    <source>
        <dbReference type="ARBA" id="ARBA00023136"/>
    </source>
</evidence>
<dbReference type="PANTHER" id="PTHR30572:SF4">
    <property type="entry name" value="ABC TRANSPORTER PERMEASE YTRF"/>
    <property type="match status" value="1"/>
</dbReference>
<dbReference type="InterPro" id="IPR050250">
    <property type="entry name" value="Macrolide_Exporter_MacB"/>
</dbReference>
<feature type="transmembrane region" description="Helical" evidence="7">
    <location>
        <begin position="814"/>
        <end position="842"/>
    </location>
</feature>
<protein>
    <recommendedName>
        <fullName evidence="8">ABC3 transporter permease C-terminal domain-containing protein</fullName>
    </recommendedName>
</protein>
<accession>A0A136PMB1</accession>
<evidence type="ECO:0000256" key="1">
    <source>
        <dbReference type="ARBA" id="ARBA00004651"/>
    </source>
</evidence>
<feature type="transmembrane region" description="Helical" evidence="7">
    <location>
        <begin position="862"/>
        <end position="881"/>
    </location>
</feature>
<name>A0A136PMB1_9ACTN</name>
<feature type="transmembrane region" description="Helical" evidence="7">
    <location>
        <begin position="427"/>
        <end position="445"/>
    </location>
</feature>
<dbReference type="EMBL" id="LRQV01000107">
    <property type="protein sequence ID" value="KXK59561.1"/>
    <property type="molecule type" value="Genomic_DNA"/>
</dbReference>
<dbReference type="AlphaFoldDB" id="A0A136PMB1"/>
<feature type="transmembrane region" description="Helical" evidence="7">
    <location>
        <begin position="512"/>
        <end position="532"/>
    </location>
</feature>
<evidence type="ECO:0000256" key="2">
    <source>
        <dbReference type="ARBA" id="ARBA00022475"/>
    </source>
</evidence>
<feature type="transmembrane region" description="Helical" evidence="7">
    <location>
        <begin position="308"/>
        <end position="332"/>
    </location>
</feature>
<keyword evidence="3 7" id="KW-0812">Transmembrane</keyword>
<keyword evidence="2" id="KW-1003">Cell membrane</keyword>
<reference evidence="9 10" key="1">
    <citation type="submission" date="2016-01" db="EMBL/GenBank/DDBJ databases">
        <title>Whole genome sequence and analysis of Micromonospora rosaria DSM 803, which can produce antibacterial substance rosamicin.</title>
        <authorList>
            <person name="Yang H."/>
            <person name="He X."/>
            <person name="Zhu D."/>
        </authorList>
    </citation>
    <scope>NUCLEOTIDE SEQUENCE [LARGE SCALE GENOMIC DNA]</scope>
    <source>
        <strain evidence="9 10">DSM 803</strain>
    </source>
</reference>
<dbReference type="OrthoDB" id="3276748at2"/>
<dbReference type="Pfam" id="PF02687">
    <property type="entry name" value="FtsX"/>
    <property type="match status" value="1"/>
</dbReference>
<evidence type="ECO:0000256" key="7">
    <source>
        <dbReference type="SAM" id="Phobius"/>
    </source>
</evidence>
<dbReference type="PANTHER" id="PTHR30572">
    <property type="entry name" value="MEMBRANE COMPONENT OF TRANSPORTER-RELATED"/>
    <property type="match status" value="1"/>
</dbReference>
<sequence length="903" mass="92478">MSVLAAARRVRAHGGQFLLLGVLALVVAALVAGVPRAANRLTDDGLREHLAEQPVAQRDLTYATGPAVQQGAAGLTRARQAELDSRLDRMPAPVRDAVAERWYLAEATPGRLTGPDLAARNLLVDFRLRAMSGARDAATLVEGVWPAEEPPAVDEPVQVALAADMATALNLRVGSQVRLAALPTGAGPAPVGLVVVGVFRPHDPAGGIWDTLPPVLRIVQPEGEGLPFNAVGLVGAGALDARAADAWPLRFSWRYRVGTDRIDVRALDGTVGALAVAQREAPADTPLTQGLDIPLRDFAAAVDRARTLLAVVAAGVLATLAGLVLLAVALAVRNRRPEFTLIRARGGTRGTAARRCLAESVLVVPPAAVLGWLLGSLVPGAPDGTAALVVAVTAVTTLALPLAALAVPTGEGGRRDLVRLSASTRRLTGEVLLVALAVLGVVLLRRRGLTPGDVDPLLVSVPVLVALAAAVLALRAYPWPLRLLSRLATGTRGAVAFLGAARAGRSAVGTPLVVVVVAVATAAFCAVVAVGIEAGRDRATDRLVPADALVTGYRLAPETADELAALAGVRAVTGLLQDPGRPLARDANGTDARIGDAAVLVVDGPELAEVARRAGRDLAVPEPLLAGGDPAAPAPAVVSPALAAALTGAGLDRSAFVQLQGQRYEFRVAGTVESFPLVAPGTERFVILPRQALPTRTYPAVPTGFLLAGDDLDPAEVRRVGDEGQRRFQSSGSLTGLAPPLGVTVTTWVDLRGQRGAGGANGVLAFGFLAGAAGGTVFGLLAIAFTVLAGARARGQALSRLRTLGLSRRQWQGLLLIELVPLVGASVLTGALVGALLPVLLAPLLGLSAFTGGPVPVTFDPGLVAAVLGLGAVALGLAVAVEALNSRRTRLAEALRTDRGEAR</sequence>
<proteinExistence type="inferred from homology"/>
<dbReference type="Proteomes" id="UP000070620">
    <property type="component" value="Unassembled WGS sequence"/>
</dbReference>
<evidence type="ECO:0000256" key="3">
    <source>
        <dbReference type="ARBA" id="ARBA00022692"/>
    </source>
</evidence>
<evidence type="ECO:0000259" key="8">
    <source>
        <dbReference type="Pfam" id="PF02687"/>
    </source>
</evidence>
<feature type="transmembrane region" description="Helical" evidence="7">
    <location>
        <begin position="386"/>
        <end position="407"/>
    </location>
</feature>
<keyword evidence="10" id="KW-1185">Reference proteome</keyword>
<dbReference type="RefSeq" id="WP_067370518.1">
    <property type="nucleotide sequence ID" value="NZ_JBIUBN010000019.1"/>
</dbReference>
<evidence type="ECO:0000256" key="6">
    <source>
        <dbReference type="ARBA" id="ARBA00038076"/>
    </source>
</evidence>
<feature type="transmembrane region" description="Helical" evidence="7">
    <location>
        <begin position="764"/>
        <end position="793"/>
    </location>
</feature>
<comment type="caution">
    <text evidence="9">The sequence shown here is derived from an EMBL/GenBank/DDBJ whole genome shotgun (WGS) entry which is preliminary data.</text>
</comment>
<organism evidence="9 10">
    <name type="scientific">Micromonospora rosaria</name>
    <dbReference type="NCBI Taxonomy" id="47874"/>
    <lineage>
        <taxon>Bacteria</taxon>
        <taxon>Bacillati</taxon>
        <taxon>Actinomycetota</taxon>
        <taxon>Actinomycetes</taxon>
        <taxon>Micromonosporales</taxon>
        <taxon>Micromonosporaceae</taxon>
        <taxon>Micromonospora</taxon>
    </lineage>
</organism>
<dbReference type="InterPro" id="IPR003838">
    <property type="entry name" value="ABC3_permease_C"/>
</dbReference>